<sequence>MSFSNNKKDLTRIAEDRKIRKFDYNTFEDIEPIASGAFGTVNRAYSKDLKKHFALKYLHNENNFYKVFMNELQNINTVNHHKNIIKYYGVSIDDSAEKCYLVLQYAEDDLTRIAEDRKIRKFDYNTFEDIEPIASGAFGTVNRAYSKDLKKHFALKYLHNENNFYKVFMNELQNINTVNHHKNIIKYYGVSIDDSAEKCYLVLQYAEDGNLRTYLRNNFKNLDWETKIKMAQDITNGLCYMHEKNIVHRDLHSKNVLVHEERLLITDLGLSKPLDTNSNSMAGGMFAYSDPEYIRNPIMYKRSKASDIYSLGVIFWELSSGLPPFDNLKILEILEMVKSGLREAPINGTPEDYIKIYSNAWKDNPKQRPTIEDIRSSLKNIQLENIYNNSNENNENNENNHYIQIKVYANNQLNKFKPMKSYDRDSMSMMSIESNNQISLGTSISQSNLGIAVLGNLGESSTLSLNSSDQEYLNNELKKYGYNVFENLEEIGENVHNATIMNGEKKVTLKSIVVNSMELFVNELKNHLGVKPHGNIMKFYGISQKDLNSRNYILVLEYSDGETLRNYLKSNFEKLKWSDKLKLAQQIAKAIEHFHSFDIIHGDMNSENILIHNDTIKISNFGISKIVIEPSIDLLNSLGLIEYSDPMLLEANGKFSRTKASDIYSVGILLWEISSGKIPYESQLQLELKAEEAKNELKAKDGSKDEFSLKDKSGLKDDSISQNILEKMISYIIKGYREKRIQGTPQNYAKIYKDCWNQDPDKRPNIEIIIQDLEHVAKTIFESIE</sequence>
<dbReference type="PRINTS" id="PR00109">
    <property type="entry name" value="TYRKINASE"/>
</dbReference>
<dbReference type="SUPFAM" id="SSF56112">
    <property type="entry name" value="Protein kinase-like (PK-like)"/>
    <property type="match status" value="3"/>
</dbReference>
<dbReference type="Proteomes" id="UP000266861">
    <property type="component" value="Unassembled WGS sequence"/>
</dbReference>
<dbReference type="STRING" id="1348612.A0A397JPT7"/>
<dbReference type="EMBL" id="PQFF01000047">
    <property type="protein sequence ID" value="RHZ86490.1"/>
    <property type="molecule type" value="Genomic_DNA"/>
</dbReference>
<name>A0A397JPT7_9GLOM</name>
<evidence type="ECO:0000313" key="3">
    <source>
        <dbReference type="Proteomes" id="UP000266861"/>
    </source>
</evidence>
<dbReference type="Gene3D" id="3.30.200.20">
    <property type="entry name" value="Phosphorylase Kinase, domain 1"/>
    <property type="match status" value="1"/>
</dbReference>
<dbReference type="GO" id="GO:0005524">
    <property type="term" value="F:ATP binding"/>
    <property type="evidence" value="ECO:0007669"/>
    <property type="project" value="InterPro"/>
</dbReference>
<dbReference type="PANTHER" id="PTHR44329">
    <property type="entry name" value="SERINE/THREONINE-PROTEIN KINASE TNNI3K-RELATED"/>
    <property type="match status" value="1"/>
</dbReference>
<dbReference type="Pfam" id="PF07714">
    <property type="entry name" value="PK_Tyr_Ser-Thr"/>
    <property type="match status" value="1"/>
</dbReference>
<accession>A0A397JPT7</accession>
<dbReference type="AlphaFoldDB" id="A0A397JPT7"/>
<dbReference type="Pfam" id="PF00069">
    <property type="entry name" value="Pkinase"/>
    <property type="match status" value="2"/>
</dbReference>
<dbReference type="InterPro" id="IPR001245">
    <property type="entry name" value="Ser-Thr/Tyr_kinase_cat_dom"/>
</dbReference>
<dbReference type="InterPro" id="IPR051681">
    <property type="entry name" value="Ser/Thr_Kinases-Pseudokinases"/>
</dbReference>
<reference evidence="2 3" key="1">
    <citation type="submission" date="2018-08" db="EMBL/GenBank/DDBJ databases">
        <title>Genome and evolution of the arbuscular mycorrhizal fungus Diversispora epigaea (formerly Glomus versiforme) and its bacterial endosymbionts.</title>
        <authorList>
            <person name="Sun X."/>
            <person name="Fei Z."/>
            <person name="Harrison M."/>
        </authorList>
    </citation>
    <scope>NUCLEOTIDE SEQUENCE [LARGE SCALE GENOMIC DNA]</scope>
    <source>
        <strain evidence="2 3">IT104</strain>
    </source>
</reference>
<dbReference type="PROSITE" id="PS50011">
    <property type="entry name" value="PROTEIN_KINASE_DOM"/>
    <property type="match status" value="2"/>
</dbReference>
<protein>
    <recommendedName>
        <fullName evidence="1">Protein kinase domain-containing protein</fullName>
    </recommendedName>
</protein>
<evidence type="ECO:0000259" key="1">
    <source>
        <dbReference type="PROSITE" id="PS50011"/>
    </source>
</evidence>
<keyword evidence="3" id="KW-1185">Reference proteome</keyword>
<dbReference type="InterPro" id="IPR011009">
    <property type="entry name" value="Kinase-like_dom_sf"/>
</dbReference>
<comment type="caution">
    <text evidence="2">The sequence shown here is derived from an EMBL/GenBank/DDBJ whole genome shotgun (WGS) entry which is preliminary data.</text>
</comment>
<dbReference type="GO" id="GO:0004674">
    <property type="term" value="F:protein serine/threonine kinase activity"/>
    <property type="evidence" value="ECO:0007669"/>
    <property type="project" value="TreeGrafter"/>
</dbReference>
<evidence type="ECO:0000313" key="2">
    <source>
        <dbReference type="EMBL" id="RHZ86490.1"/>
    </source>
</evidence>
<dbReference type="InterPro" id="IPR000719">
    <property type="entry name" value="Prot_kinase_dom"/>
</dbReference>
<dbReference type="Gene3D" id="1.10.510.10">
    <property type="entry name" value="Transferase(Phosphotransferase) domain 1"/>
    <property type="match status" value="3"/>
</dbReference>
<organism evidence="2 3">
    <name type="scientific">Diversispora epigaea</name>
    <dbReference type="NCBI Taxonomy" id="1348612"/>
    <lineage>
        <taxon>Eukaryota</taxon>
        <taxon>Fungi</taxon>
        <taxon>Fungi incertae sedis</taxon>
        <taxon>Mucoromycota</taxon>
        <taxon>Glomeromycotina</taxon>
        <taxon>Glomeromycetes</taxon>
        <taxon>Diversisporales</taxon>
        <taxon>Diversisporaceae</taxon>
        <taxon>Diversispora</taxon>
    </lineage>
</organism>
<gene>
    <name evidence="2" type="ORF">Glove_50g74</name>
</gene>
<proteinExistence type="predicted"/>
<feature type="domain" description="Protein kinase" evidence="1">
    <location>
        <begin position="127"/>
        <end position="383"/>
    </location>
</feature>
<feature type="domain" description="Protein kinase" evidence="1">
    <location>
        <begin position="485"/>
        <end position="778"/>
    </location>
</feature>